<dbReference type="AlphaFoldDB" id="A0A0L0DVZ0"/>
<keyword evidence="6" id="KW-1185">Reference proteome</keyword>
<proteinExistence type="inferred from homology"/>
<evidence type="ECO:0000256" key="1">
    <source>
        <dbReference type="ARBA" id="ARBA00004123"/>
    </source>
</evidence>
<sequence>MAYQERGGVIDALTKVLVLLYEEPDKPPHALDWIRSQLGAPAGVDVEAIRRDNKQLADQVKELQAENQNLLNRLRELEVQHDDGIDDY</sequence>
<dbReference type="GeneID" id="25561998"/>
<dbReference type="OMA" id="MMHYKEE"/>
<reference evidence="5 6" key="1">
    <citation type="submission" date="2010-05" db="EMBL/GenBank/DDBJ databases">
        <title>The Genome Sequence of Thecamonas trahens ATCC 50062.</title>
        <authorList>
            <consortium name="The Broad Institute Genome Sequencing Platform"/>
            <person name="Russ C."/>
            <person name="Cuomo C."/>
            <person name="Shea T."/>
            <person name="Young S.K."/>
            <person name="Zeng Q."/>
            <person name="Koehrsen M."/>
            <person name="Haas B."/>
            <person name="Borodovsky M."/>
            <person name="Guigo R."/>
            <person name="Alvarado L."/>
            <person name="Berlin A."/>
            <person name="Bochicchio J."/>
            <person name="Borenstein D."/>
            <person name="Chapman S."/>
            <person name="Chen Z."/>
            <person name="Freedman E."/>
            <person name="Gellesch M."/>
            <person name="Goldberg J."/>
            <person name="Griggs A."/>
            <person name="Gujja S."/>
            <person name="Heilman E."/>
            <person name="Heiman D."/>
            <person name="Hepburn T."/>
            <person name="Howarth C."/>
            <person name="Jen D."/>
            <person name="Larson L."/>
            <person name="Mehta T."/>
            <person name="Park D."/>
            <person name="Pearson M."/>
            <person name="Roberts A."/>
            <person name="Saif S."/>
            <person name="Shenoy N."/>
            <person name="Sisk P."/>
            <person name="Stolte C."/>
            <person name="Sykes S."/>
            <person name="Thomson T."/>
            <person name="Walk T."/>
            <person name="White J."/>
            <person name="Yandava C."/>
            <person name="Burger G."/>
            <person name="Gray M.W."/>
            <person name="Holland P.W.H."/>
            <person name="King N."/>
            <person name="Lang F.B.F."/>
            <person name="Roger A.J."/>
            <person name="Ruiz-Trillo I."/>
            <person name="Lander E."/>
            <person name="Nusbaum C."/>
        </authorList>
    </citation>
    <scope>NUCLEOTIDE SEQUENCE [LARGE SCALE GENOMIC DNA]</scope>
    <source>
        <strain evidence="5 6">ATCC 50062</strain>
    </source>
</reference>
<dbReference type="PANTHER" id="PTHR13168">
    <property type="entry name" value="ASSOCIATE OF C-MYC AMY-1"/>
    <property type="match status" value="1"/>
</dbReference>
<dbReference type="OrthoDB" id="524165at2759"/>
<evidence type="ECO:0000313" key="6">
    <source>
        <dbReference type="Proteomes" id="UP000054408"/>
    </source>
</evidence>
<feature type="coiled-coil region" evidence="4">
    <location>
        <begin position="46"/>
        <end position="80"/>
    </location>
</feature>
<dbReference type="RefSeq" id="XP_013760859.1">
    <property type="nucleotide sequence ID" value="XM_013905405.1"/>
</dbReference>
<evidence type="ECO:0000256" key="4">
    <source>
        <dbReference type="SAM" id="Coils"/>
    </source>
</evidence>
<dbReference type="STRING" id="461836.A0A0L0DVZ0"/>
<comment type="subcellular location">
    <subcellularLocation>
        <location evidence="1">Nucleus</location>
    </subcellularLocation>
</comment>
<keyword evidence="4" id="KW-0175">Coiled coil</keyword>
<protein>
    <recommendedName>
        <fullName evidence="7">c-Myc-binding protein</fullName>
    </recommendedName>
</protein>
<organism evidence="5 6">
    <name type="scientific">Thecamonas trahens ATCC 50062</name>
    <dbReference type="NCBI Taxonomy" id="461836"/>
    <lineage>
        <taxon>Eukaryota</taxon>
        <taxon>Apusozoa</taxon>
        <taxon>Apusomonadida</taxon>
        <taxon>Apusomonadidae</taxon>
        <taxon>Thecamonas</taxon>
    </lineage>
</organism>
<dbReference type="GO" id="GO:0003713">
    <property type="term" value="F:transcription coactivator activity"/>
    <property type="evidence" value="ECO:0007669"/>
    <property type="project" value="InterPro"/>
</dbReference>
<dbReference type="InterPro" id="IPR026060">
    <property type="entry name" value="AMY1"/>
</dbReference>
<name>A0A0L0DVZ0_THETB</name>
<gene>
    <name evidence="5" type="ORF">AMSG_02313</name>
</gene>
<accession>A0A0L0DVZ0</accession>
<dbReference type="PRINTS" id="PR02028">
    <property type="entry name" value="CMYCBINDINGP"/>
</dbReference>
<keyword evidence="3" id="KW-0539">Nucleus</keyword>
<dbReference type="Proteomes" id="UP000054408">
    <property type="component" value="Unassembled WGS sequence"/>
</dbReference>
<evidence type="ECO:0008006" key="7">
    <source>
        <dbReference type="Google" id="ProtNLM"/>
    </source>
</evidence>
<evidence type="ECO:0000256" key="3">
    <source>
        <dbReference type="ARBA" id="ARBA00023242"/>
    </source>
</evidence>
<dbReference type="GO" id="GO:0005634">
    <property type="term" value="C:nucleus"/>
    <property type="evidence" value="ECO:0007669"/>
    <property type="project" value="UniProtKB-SubCell"/>
</dbReference>
<comment type="similarity">
    <text evidence="2">Belongs to the AMY1 family.</text>
</comment>
<evidence type="ECO:0000313" key="5">
    <source>
        <dbReference type="EMBL" id="KNC56342.1"/>
    </source>
</evidence>
<dbReference type="PANTHER" id="PTHR13168:SF0">
    <property type="entry name" value="C-MYC-BINDING PROTEIN"/>
    <property type="match status" value="1"/>
</dbReference>
<evidence type="ECO:0000256" key="2">
    <source>
        <dbReference type="ARBA" id="ARBA00009389"/>
    </source>
</evidence>
<dbReference type="EMBL" id="GL349441">
    <property type="protein sequence ID" value="KNC56342.1"/>
    <property type="molecule type" value="Genomic_DNA"/>
</dbReference>